<dbReference type="Gene3D" id="3.40.50.720">
    <property type="entry name" value="NAD(P)-binding Rossmann-like Domain"/>
    <property type="match status" value="1"/>
</dbReference>
<dbReference type="GO" id="GO:0004029">
    <property type="term" value="F:aldehyde dehydrogenase (NAD+) activity"/>
    <property type="evidence" value="ECO:0007669"/>
    <property type="project" value="TreeGrafter"/>
</dbReference>
<feature type="domain" description="Ketoreductase" evidence="1">
    <location>
        <begin position="5"/>
        <end position="141"/>
    </location>
</feature>
<dbReference type="InterPro" id="IPR057326">
    <property type="entry name" value="KR_dom"/>
</dbReference>
<dbReference type="AlphaFoldDB" id="A0A2M8PEE8"/>
<dbReference type="Pfam" id="PF01370">
    <property type="entry name" value="Epimerase"/>
    <property type="match status" value="1"/>
</dbReference>
<gene>
    <name evidence="2" type="ORF">CUN49_08110</name>
</gene>
<dbReference type="SMART" id="SM00822">
    <property type="entry name" value="PKS_KR"/>
    <property type="match status" value="1"/>
</dbReference>
<dbReference type="InterPro" id="IPR036291">
    <property type="entry name" value="NAD(P)-bd_dom_sf"/>
</dbReference>
<proteinExistence type="predicted"/>
<evidence type="ECO:0000313" key="3">
    <source>
        <dbReference type="Proteomes" id="UP000229681"/>
    </source>
</evidence>
<evidence type="ECO:0000259" key="1">
    <source>
        <dbReference type="SMART" id="SM00822"/>
    </source>
</evidence>
<dbReference type="GO" id="GO:0005737">
    <property type="term" value="C:cytoplasm"/>
    <property type="evidence" value="ECO:0007669"/>
    <property type="project" value="TreeGrafter"/>
</dbReference>
<sequence length="336" mass="36027">MHEMVKALVTGGTGFLGAHIVRLLVAAGHEVRLLRRASSRLDLIADLPVEHALGDVTDADSLHKAAAGCAWIFHTAAIADYWRAQRAKMYQVNVEGTRNVLRAAQAAQAERVIFTSSAAAVGLRPDGAPSDETVAFNLPPERFPYGHSKMLAEQEVAKAVQAGLPVVTLNPSVIFGPGDLNLISGSLIVEPARGLVPPFYPAGAVTAIDVRDVAAAHLAAAERGAIGERYILGAQDATYRELFAMICQIVGVRAPKLPLPRALATPLAYLVGALSRLGLKLPVNADQIWLSARRVLFNSSKARAAFGEPRISLRQSLEDTYQWYLQHGLIAKKARA</sequence>
<comment type="caution">
    <text evidence="2">The sequence shown here is derived from an EMBL/GenBank/DDBJ whole genome shotgun (WGS) entry which is preliminary data.</text>
</comment>
<dbReference type="InterPro" id="IPR001509">
    <property type="entry name" value="Epimerase_deHydtase"/>
</dbReference>
<dbReference type="PANTHER" id="PTHR48079:SF6">
    <property type="entry name" value="NAD(P)-BINDING DOMAIN-CONTAINING PROTEIN-RELATED"/>
    <property type="match status" value="1"/>
</dbReference>
<dbReference type="PANTHER" id="PTHR48079">
    <property type="entry name" value="PROTEIN YEEZ"/>
    <property type="match status" value="1"/>
</dbReference>
<reference evidence="2 3" key="1">
    <citation type="submission" date="2017-11" db="EMBL/GenBank/DDBJ databases">
        <title>Evolution of Phototrophy in the Chloroflexi Phylum Driven by Horizontal Gene Transfer.</title>
        <authorList>
            <person name="Ward L.M."/>
            <person name="Hemp J."/>
            <person name="Shih P.M."/>
            <person name="Mcglynn S.E."/>
            <person name="Fischer W."/>
        </authorList>
    </citation>
    <scope>NUCLEOTIDE SEQUENCE [LARGE SCALE GENOMIC DNA]</scope>
    <source>
        <strain evidence="2">JP3_13</strain>
    </source>
</reference>
<dbReference type="EMBL" id="PGTM01000097">
    <property type="protein sequence ID" value="PJF35912.1"/>
    <property type="molecule type" value="Genomic_DNA"/>
</dbReference>
<dbReference type="Proteomes" id="UP000229681">
    <property type="component" value="Unassembled WGS sequence"/>
</dbReference>
<name>A0A2M8PEE8_9CHLR</name>
<dbReference type="SUPFAM" id="SSF51735">
    <property type="entry name" value="NAD(P)-binding Rossmann-fold domains"/>
    <property type="match status" value="1"/>
</dbReference>
<dbReference type="InterPro" id="IPR051783">
    <property type="entry name" value="NAD(P)-dependent_oxidoreduct"/>
</dbReference>
<organism evidence="2 3">
    <name type="scientific">Candidatus Thermofonsia Clade 1 bacterium</name>
    <dbReference type="NCBI Taxonomy" id="2364210"/>
    <lineage>
        <taxon>Bacteria</taxon>
        <taxon>Bacillati</taxon>
        <taxon>Chloroflexota</taxon>
        <taxon>Candidatus Thermofontia</taxon>
        <taxon>Candidatus Thermofonsia Clade 1</taxon>
    </lineage>
</organism>
<evidence type="ECO:0000313" key="2">
    <source>
        <dbReference type="EMBL" id="PJF35912.1"/>
    </source>
</evidence>
<protein>
    <submittedName>
        <fullName evidence="2">Nucleoside-diphosphate sugar epimerase</fullName>
    </submittedName>
</protein>
<accession>A0A2M8PEE8</accession>